<proteinExistence type="predicted"/>
<dbReference type="AlphaFoldDB" id="A0A6G0SWL0"/>
<dbReference type="Proteomes" id="UP000475862">
    <property type="component" value="Unassembled WGS sequence"/>
</dbReference>
<keyword evidence="2" id="KW-1185">Reference proteome</keyword>
<organism evidence="1 2">
    <name type="scientific">Aphis glycines</name>
    <name type="common">Soybean aphid</name>
    <dbReference type="NCBI Taxonomy" id="307491"/>
    <lineage>
        <taxon>Eukaryota</taxon>
        <taxon>Metazoa</taxon>
        <taxon>Ecdysozoa</taxon>
        <taxon>Arthropoda</taxon>
        <taxon>Hexapoda</taxon>
        <taxon>Insecta</taxon>
        <taxon>Pterygota</taxon>
        <taxon>Neoptera</taxon>
        <taxon>Paraneoptera</taxon>
        <taxon>Hemiptera</taxon>
        <taxon>Sternorrhyncha</taxon>
        <taxon>Aphidomorpha</taxon>
        <taxon>Aphidoidea</taxon>
        <taxon>Aphididae</taxon>
        <taxon>Aphidini</taxon>
        <taxon>Aphis</taxon>
        <taxon>Aphis</taxon>
    </lineage>
</organism>
<gene>
    <name evidence="1" type="ORF">AGLY_017567</name>
</gene>
<comment type="caution">
    <text evidence="1">The sequence shown here is derived from an EMBL/GenBank/DDBJ whole genome shotgun (WGS) entry which is preliminary data.</text>
</comment>
<evidence type="ECO:0000313" key="1">
    <source>
        <dbReference type="EMBL" id="KAE9522047.1"/>
    </source>
</evidence>
<dbReference type="EMBL" id="VYZN01001684">
    <property type="protein sequence ID" value="KAE9522047.1"/>
    <property type="molecule type" value="Genomic_DNA"/>
</dbReference>
<evidence type="ECO:0000313" key="2">
    <source>
        <dbReference type="Proteomes" id="UP000475862"/>
    </source>
</evidence>
<reference evidence="1 2" key="1">
    <citation type="submission" date="2019-08" db="EMBL/GenBank/DDBJ databases">
        <title>The genome of the soybean aphid Biotype 1, its phylome, world population structure and adaptation to the North American continent.</title>
        <authorList>
            <person name="Giordano R."/>
            <person name="Donthu R.K."/>
            <person name="Hernandez A.G."/>
            <person name="Wright C.L."/>
            <person name="Zimin A.V."/>
        </authorList>
    </citation>
    <scope>NUCLEOTIDE SEQUENCE [LARGE SCALE GENOMIC DNA]</scope>
    <source>
        <tissue evidence="1">Whole aphids</tissue>
    </source>
</reference>
<sequence length="367" mass="40524">MSLARCDNSDADALRFVIDLGFTLPARIYKPTRINLKDQFVTDKLLETRPDCWRVAVNGCKHHVVCVTRDVLLVWDGTHFVVPSPAVEKEIPASALYGIFTDPGEVGGGGVLGKPYRERLDHLRRKFSEVNNRWDVATIESDDYSNSCLQIPNHIGRRNAVTVRYVYVKPGQTVAAVGLDRQNVLLAYRRPDGDLEYKTKTANNGSASAFLLNEPVRRLTAADGAAAFLTIKDGRGGGGGGGRHALKLYDLPITTNDDGVTTTLLFKHYAAVEFRENSKLGAHVFDGGVSDVSEFKLPLYKDGNGSKGGGTSQEKLIEKALQDSKNFPMIMKLLQTLPDNKKEEVCRSLKSSDKITDLQLNYKPIRQ</sequence>
<name>A0A6G0SWL0_APHGL</name>
<accession>A0A6G0SWL0</accession>
<protein>
    <submittedName>
        <fullName evidence="1">Uncharacterized protein</fullName>
    </submittedName>
</protein>